<dbReference type="GO" id="GO:0019104">
    <property type="term" value="F:DNA N-glycosylase activity"/>
    <property type="evidence" value="ECO:0007669"/>
    <property type="project" value="UniProtKB-UniRule"/>
</dbReference>
<dbReference type="CDD" id="cd00056">
    <property type="entry name" value="ENDO3c"/>
    <property type="match status" value="1"/>
</dbReference>
<evidence type="ECO:0000256" key="1">
    <source>
        <dbReference type="ARBA" id="ARBA00008343"/>
    </source>
</evidence>
<proteinExistence type="inferred from homology"/>
<keyword evidence="7 12" id="KW-0411">Iron-sulfur</keyword>
<dbReference type="GO" id="GO:0046872">
    <property type="term" value="F:metal ion binding"/>
    <property type="evidence" value="ECO:0007669"/>
    <property type="project" value="UniProtKB-KW"/>
</dbReference>
<keyword evidence="2 12" id="KW-0004">4Fe-4S</keyword>
<evidence type="ECO:0000259" key="13">
    <source>
        <dbReference type="SMART" id="SM00478"/>
    </source>
</evidence>
<dbReference type="PANTHER" id="PTHR10359">
    <property type="entry name" value="A/G-SPECIFIC ADENINE GLYCOSYLASE/ENDONUCLEASE III"/>
    <property type="match status" value="1"/>
</dbReference>
<reference evidence="14 15" key="1">
    <citation type="submission" date="2017-02" db="EMBL/GenBank/DDBJ databases">
        <authorList>
            <person name="Peterson S.W."/>
        </authorList>
    </citation>
    <scope>NUCLEOTIDE SEQUENCE [LARGE SCALE GENOMIC DNA]</scope>
    <source>
        <strain evidence="14 15">DSM 18034</strain>
    </source>
</reference>
<sequence length="210" mass="23739">MTRQERADIIAERLARRFPDPDTELTWNSPWELMVATVLAAQCTDARVNKVTPELFRRWPNPAAMAKANVEEVMEVIHSTGFFRNKAKNLVASANLLMDEFNGEMPRTMAELIRLHGVARKTANIVLGTAFGIHEGVAVDTHVKRLTFRMGLTESTNVAVIEKDLMKLFPRKLWADINHWLVLFGRQVCNARSPKCPDCELADICPRKGV</sequence>
<feature type="binding site" evidence="12">
    <location>
        <position position="199"/>
    </location>
    <ligand>
        <name>[4Fe-4S] cluster</name>
        <dbReference type="ChEBI" id="CHEBI:49883"/>
    </ligand>
</feature>
<accession>A0A1T4VJ76</accession>
<feature type="binding site" evidence="12">
    <location>
        <position position="196"/>
    </location>
    <ligand>
        <name>[4Fe-4S] cluster</name>
        <dbReference type="ChEBI" id="CHEBI:49883"/>
    </ligand>
</feature>
<evidence type="ECO:0000256" key="11">
    <source>
        <dbReference type="ARBA" id="ARBA00023295"/>
    </source>
</evidence>
<keyword evidence="3 12" id="KW-0479">Metal-binding</keyword>
<dbReference type="GO" id="GO:0140078">
    <property type="term" value="F:class I DNA-(apurinic or apyrimidinic site) endonuclease activity"/>
    <property type="evidence" value="ECO:0007669"/>
    <property type="project" value="UniProtKB-EC"/>
</dbReference>
<evidence type="ECO:0000256" key="3">
    <source>
        <dbReference type="ARBA" id="ARBA00022723"/>
    </source>
</evidence>
<comment type="catalytic activity">
    <reaction evidence="12">
        <text>2'-deoxyribonucleotide-(2'-deoxyribose 5'-phosphate)-2'-deoxyribonucleotide-DNA = a 3'-end 2'-deoxyribonucleotide-(2,3-dehydro-2,3-deoxyribose 5'-phosphate)-DNA + a 5'-end 5'-phospho-2'-deoxyribonucleoside-DNA + H(+)</text>
        <dbReference type="Rhea" id="RHEA:66592"/>
        <dbReference type="Rhea" id="RHEA-COMP:13180"/>
        <dbReference type="Rhea" id="RHEA-COMP:16897"/>
        <dbReference type="Rhea" id="RHEA-COMP:17067"/>
        <dbReference type="ChEBI" id="CHEBI:15378"/>
        <dbReference type="ChEBI" id="CHEBI:136412"/>
        <dbReference type="ChEBI" id="CHEBI:157695"/>
        <dbReference type="ChEBI" id="CHEBI:167181"/>
        <dbReference type="EC" id="4.2.99.18"/>
    </reaction>
</comment>
<feature type="binding site" evidence="12">
    <location>
        <position position="205"/>
    </location>
    <ligand>
        <name>[4Fe-4S] cluster</name>
        <dbReference type="ChEBI" id="CHEBI:49883"/>
    </ligand>
</feature>
<dbReference type="AlphaFoldDB" id="A0A1T4VJ76"/>
<evidence type="ECO:0000256" key="6">
    <source>
        <dbReference type="ARBA" id="ARBA00023004"/>
    </source>
</evidence>
<evidence type="ECO:0000256" key="8">
    <source>
        <dbReference type="ARBA" id="ARBA00023125"/>
    </source>
</evidence>
<evidence type="ECO:0000256" key="10">
    <source>
        <dbReference type="ARBA" id="ARBA00023239"/>
    </source>
</evidence>
<dbReference type="STRING" id="1121442.SAMN02745702_00450"/>
<comment type="cofactor">
    <cofactor evidence="12">
        <name>[4Fe-4S] cluster</name>
        <dbReference type="ChEBI" id="CHEBI:49883"/>
    </cofactor>
    <text evidence="12">Binds 1 [4Fe-4S] cluster.</text>
</comment>
<keyword evidence="5 12" id="KW-0378">Hydrolase</keyword>
<dbReference type="GO" id="GO:0003677">
    <property type="term" value="F:DNA binding"/>
    <property type="evidence" value="ECO:0007669"/>
    <property type="project" value="UniProtKB-UniRule"/>
</dbReference>
<evidence type="ECO:0000256" key="4">
    <source>
        <dbReference type="ARBA" id="ARBA00022763"/>
    </source>
</evidence>
<dbReference type="PANTHER" id="PTHR10359:SF18">
    <property type="entry name" value="ENDONUCLEASE III"/>
    <property type="match status" value="1"/>
</dbReference>
<evidence type="ECO:0000313" key="15">
    <source>
        <dbReference type="Proteomes" id="UP000189733"/>
    </source>
</evidence>
<dbReference type="Proteomes" id="UP000189733">
    <property type="component" value="Unassembled WGS sequence"/>
</dbReference>
<dbReference type="FunFam" id="1.10.1670.10:FF:000001">
    <property type="entry name" value="Endonuclease III"/>
    <property type="match status" value="1"/>
</dbReference>
<dbReference type="Gene3D" id="1.10.1670.10">
    <property type="entry name" value="Helix-hairpin-Helix base-excision DNA repair enzymes (C-terminal)"/>
    <property type="match status" value="1"/>
</dbReference>
<keyword evidence="10 12" id="KW-0456">Lyase</keyword>
<evidence type="ECO:0000313" key="14">
    <source>
        <dbReference type="EMBL" id="SKA65024.1"/>
    </source>
</evidence>
<dbReference type="OrthoDB" id="9800977at2"/>
<dbReference type="InterPro" id="IPR005759">
    <property type="entry name" value="Nth"/>
</dbReference>
<dbReference type="SUPFAM" id="SSF48150">
    <property type="entry name" value="DNA-glycosylase"/>
    <property type="match status" value="1"/>
</dbReference>
<evidence type="ECO:0000256" key="7">
    <source>
        <dbReference type="ARBA" id="ARBA00023014"/>
    </source>
</evidence>
<name>A0A1T4VJ76_9BACT</name>
<dbReference type="GO" id="GO:0051539">
    <property type="term" value="F:4 iron, 4 sulfur cluster binding"/>
    <property type="evidence" value="ECO:0007669"/>
    <property type="project" value="UniProtKB-UniRule"/>
</dbReference>
<dbReference type="GO" id="GO:0006285">
    <property type="term" value="P:base-excision repair, AP site formation"/>
    <property type="evidence" value="ECO:0007669"/>
    <property type="project" value="TreeGrafter"/>
</dbReference>
<evidence type="ECO:0000256" key="9">
    <source>
        <dbReference type="ARBA" id="ARBA00023204"/>
    </source>
</evidence>
<keyword evidence="6 12" id="KW-0408">Iron</keyword>
<keyword evidence="14" id="KW-0540">Nuclease</keyword>
<comment type="function">
    <text evidence="12">DNA repair enzyme that has both DNA N-glycosylase activity and AP-lyase activity. The DNA N-glycosylase activity releases various damaged pyrimidines from DNA by cleaving the N-glycosidic bond, leaving an AP (apurinic/apyrimidinic) site. The AP-lyase activity cleaves the phosphodiester bond 3' to the AP site by a beta-elimination, leaving a 3'-terminal unsaturated sugar and a product with a terminal 5'-phosphate.</text>
</comment>
<keyword evidence="8 12" id="KW-0238">DNA-binding</keyword>
<gene>
    <name evidence="12" type="primary">nth</name>
    <name evidence="14" type="ORF">SAMN02745702_00450</name>
</gene>
<dbReference type="InterPro" id="IPR023170">
    <property type="entry name" value="HhH_base_excis_C"/>
</dbReference>
<keyword evidence="9 12" id="KW-0234">DNA repair</keyword>
<dbReference type="RefSeq" id="WP_078683757.1">
    <property type="nucleotide sequence ID" value="NZ_FUYA01000001.1"/>
</dbReference>
<organism evidence="14 15">
    <name type="scientific">Desulfobaculum bizertense DSM 18034</name>
    <dbReference type="NCBI Taxonomy" id="1121442"/>
    <lineage>
        <taxon>Bacteria</taxon>
        <taxon>Pseudomonadati</taxon>
        <taxon>Thermodesulfobacteriota</taxon>
        <taxon>Desulfovibrionia</taxon>
        <taxon>Desulfovibrionales</taxon>
        <taxon>Desulfovibrionaceae</taxon>
        <taxon>Desulfobaculum</taxon>
    </lineage>
</organism>
<evidence type="ECO:0000256" key="12">
    <source>
        <dbReference type="HAMAP-Rule" id="MF_00942"/>
    </source>
</evidence>
<protein>
    <recommendedName>
        <fullName evidence="12">Endonuclease III</fullName>
        <ecNumber evidence="12">4.2.99.18</ecNumber>
    </recommendedName>
    <alternativeName>
        <fullName evidence="12">DNA-(apurinic or apyrimidinic site) lyase</fullName>
    </alternativeName>
</protein>
<feature type="domain" description="HhH-GPD" evidence="13">
    <location>
        <begin position="39"/>
        <end position="187"/>
    </location>
</feature>
<comment type="similarity">
    <text evidence="1 12">Belongs to the Nth/MutY family.</text>
</comment>
<dbReference type="NCBIfam" id="TIGR01083">
    <property type="entry name" value="nth"/>
    <property type="match status" value="1"/>
</dbReference>
<keyword evidence="4 12" id="KW-0227">DNA damage</keyword>
<dbReference type="SMART" id="SM00478">
    <property type="entry name" value="ENDO3c"/>
    <property type="match status" value="1"/>
</dbReference>
<dbReference type="InterPro" id="IPR003265">
    <property type="entry name" value="HhH-GPD_domain"/>
</dbReference>
<evidence type="ECO:0000256" key="2">
    <source>
        <dbReference type="ARBA" id="ARBA00022485"/>
    </source>
</evidence>
<dbReference type="Gene3D" id="1.10.340.30">
    <property type="entry name" value="Hypothetical protein, domain 2"/>
    <property type="match status" value="1"/>
</dbReference>
<dbReference type="EC" id="4.2.99.18" evidence="12"/>
<dbReference type="EMBL" id="FUYA01000001">
    <property type="protein sequence ID" value="SKA65024.1"/>
    <property type="molecule type" value="Genomic_DNA"/>
</dbReference>
<evidence type="ECO:0000256" key="5">
    <source>
        <dbReference type="ARBA" id="ARBA00022801"/>
    </source>
</evidence>
<keyword evidence="14" id="KW-0255">Endonuclease</keyword>
<keyword evidence="15" id="KW-1185">Reference proteome</keyword>
<dbReference type="InterPro" id="IPR011257">
    <property type="entry name" value="DNA_glycosylase"/>
</dbReference>
<keyword evidence="11 12" id="KW-0326">Glycosidase</keyword>
<feature type="binding site" evidence="12">
    <location>
        <position position="189"/>
    </location>
    <ligand>
        <name>[4Fe-4S] cluster</name>
        <dbReference type="ChEBI" id="CHEBI:49883"/>
    </ligand>
</feature>
<dbReference type="Pfam" id="PF00730">
    <property type="entry name" value="HhH-GPD"/>
    <property type="match status" value="1"/>
</dbReference>
<dbReference type="FunFam" id="1.10.340.30:FF:000001">
    <property type="entry name" value="Endonuclease III"/>
    <property type="match status" value="1"/>
</dbReference>
<dbReference type="PROSITE" id="PS00764">
    <property type="entry name" value="ENDONUCLEASE_III_1"/>
    <property type="match status" value="1"/>
</dbReference>
<dbReference type="HAMAP" id="MF_00942">
    <property type="entry name" value="Nth"/>
    <property type="match status" value="1"/>
</dbReference>
<dbReference type="PIRSF" id="PIRSF001435">
    <property type="entry name" value="Nth"/>
    <property type="match status" value="1"/>
</dbReference>
<dbReference type="InterPro" id="IPR004035">
    <property type="entry name" value="Endouclease-III_FeS-bd_BS"/>
</dbReference>